<evidence type="ECO:0000256" key="4">
    <source>
        <dbReference type="ARBA" id="ARBA00022448"/>
    </source>
</evidence>
<accession>A0A6J6UQF3</accession>
<protein>
    <submittedName>
        <fullName evidence="8">Unannotated protein</fullName>
    </submittedName>
</protein>
<dbReference type="EMBL" id="CAFBOS010000041">
    <property type="protein sequence ID" value="CAB4989578.1"/>
    <property type="molecule type" value="Genomic_DNA"/>
</dbReference>
<evidence type="ECO:0000259" key="7">
    <source>
        <dbReference type="Pfam" id="PF01895"/>
    </source>
</evidence>
<proteinExistence type="inferred from homology"/>
<comment type="subunit">
    <text evidence="3">Homodimer.</text>
</comment>
<comment type="similarity">
    <text evidence="2">Belongs to the PhoU family.</text>
</comment>
<gene>
    <name evidence="8" type="ORF">UFOPK2754_02454</name>
    <name evidence="9" type="ORF">UFOPK3139_01415</name>
    <name evidence="10" type="ORF">UFOPK3543_00322</name>
    <name evidence="11" type="ORF">UFOPK3967_00911</name>
</gene>
<dbReference type="GO" id="GO:0030643">
    <property type="term" value="P:intracellular phosphate ion homeostasis"/>
    <property type="evidence" value="ECO:0007669"/>
    <property type="project" value="InterPro"/>
</dbReference>
<dbReference type="NCBIfam" id="TIGR02135">
    <property type="entry name" value="phoU_full"/>
    <property type="match status" value="1"/>
</dbReference>
<dbReference type="PANTHER" id="PTHR42930">
    <property type="entry name" value="PHOSPHATE-SPECIFIC TRANSPORT SYSTEM ACCESSORY PROTEIN PHOU"/>
    <property type="match status" value="1"/>
</dbReference>
<dbReference type="GO" id="GO:0006817">
    <property type="term" value="P:phosphate ion transport"/>
    <property type="evidence" value="ECO:0007669"/>
    <property type="project" value="UniProtKB-KW"/>
</dbReference>
<dbReference type="Pfam" id="PF01895">
    <property type="entry name" value="PhoU"/>
    <property type="match status" value="2"/>
</dbReference>
<evidence type="ECO:0000313" key="11">
    <source>
        <dbReference type="EMBL" id="CAB4989578.1"/>
    </source>
</evidence>
<comment type="subcellular location">
    <subcellularLocation>
        <location evidence="1">Cytoplasm</location>
    </subcellularLocation>
</comment>
<dbReference type="InterPro" id="IPR026022">
    <property type="entry name" value="PhoU_dom"/>
</dbReference>
<dbReference type="AlphaFoldDB" id="A0A6J6UQF3"/>
<evidence type="ECO:0000256" key="3">
    <source>
        <dbReference type="ARBA" id="ARBA00011738"/>
    </source>
</evidence>
<evidence type="ECO:0000313" key="8">
    <source>
        <dbReference type="EMBL" id="CAB4761736.1"/>
    </source>
</evidence>
<evidence type="ECO:0000313" key="10">
    <source>
        <dbReference type="EMBL" id="CAB4891724.1"/>
    </source>
</evidence>
<name>A0A6J6UQF3_9ZZZZ</name>
<keyword evidence="5" id="KW-0963">Cytoplasm</keyword>
<evidence type="ECO:0000256" key="5">
    <source>
        <dbReference type="ARBA" id="ARBA00022490"/>
    </source>
</evidence>
<dbReference type="InterPro" id="IPR028366">
    <property type="entry name" value="PhoU"/>
</dbReference>
<dbReference type="InterPro" id="IPR038078">
    <property type="entry name" value="PhoU-like_sf"/>
</dbReference>
<dbReference type="GO" id="GO:0045936">
    <property type="term" value="P:negative regulation of phosphate metabolic process"/>
    <property type="evidence" value="ECO:0007669"/>
    <property type="project" value="InterPro"/>
</dbReference>
<dbReference type="Gene3D" id="1.20.58.220">
    <property type="entry name" value="Phosphate transport system protein phou homolog 2, domain 2"/>
    <property type="match status" value="1"/>
</dbReference>
<dbReference type="EMBL" id="CAEZYR010000111">
    <property type="protein sequence ID" value="CAB4761736.1"/>
    <property type="molecule type" value="Genomic_DNA"/>
</dbReference>
<feature type="domain" description="PhoU" evidence="7">
    <location>
        <begin position="20"/>
        <end position="108"/>
    </location>
</feature>
<sequence>MPEESRKSFHHALDDVKGEIVQLAALVTESIPRATKALLDMDLQAAQRVVDHDDVLDQKSVEIEARCHRLLALQQPMASDLRALITAVKLNWELQRSGDLSVNICKTVRRIYGSTIDPRLRGLIEQMGEQAHLLTRRAVDAYATNDATLAAALDDMDDALDSLQAEYIQAIMRANESATVPLNTAVQLALVGRYYERIGDHAVNIGERTQYMITGWLPEHKGAARALAKAQHLDVEEL</sequence>
<dbReference type="FunFam" id="1.20.58.220:FF:000004">
    <property type="entry name" value="Phosphate-specific transport system accessory protein PhoU"/>
    <property type="match status" value="1"/>
</dbReference>
<keyword evidence="6" id="KW-0592">Phosphate transport</keyword>
<dbReference type="EMBL" id="CAFABA010000052">
    <property type="protein sequence ID" value="CAB4830532.1"/>
    <property type="molecule type" value="Genomic_DNA"/>
</dbReference>
<evidence type="ECO:0000313" key="9">
    <source>
        <dbReference type="EMBL" id="CAB4830532.1"/>
    </source>
</evidence>
<reference evidence="8" key="1">
    <citation type="submission" date="2020-05" db="EMBL/GenBank/DDBJ databases">
        <authorList>
            <person name="Chiriac C."/>
            <person name="Salcher M."/>
            <person name="Ghai R."/>
            <person name="Kavagutti S V."/>
        </authorList>
    </citation>
    <scope>NUCLEOTIDE SEQUENCE</scope>
</reference>
<feature type="domain" description="PhoU" evidence="7">
    <location>
        <begin position="124"/>
        <end position="209"/>
    </location>
</feature>
<organism evidence="8">
    <name type="scientific">freshwater metagenome</name>
    <dbReference type="NCBI Taxonomy" id="449393"/>
    <lineage>
        <taxon>unclassified sequences</taxon>
        <taxon>metagenomes</taxon>
        <taxon>ecological metagenomes</taxon>
    </lineage>
</organism>
<dbReference type="PIRSF" id="PIRSF003107">
    <property type="entry name" value="PhoU"/>
    <property type="match status" value="1"/>
</dbReference>
<keyword evidence="4" id="KW-0813">Transport</keyword>
<evidence type="ECO:0000256" key="1">
    <source>
        <dbReference type="ARBA" id="ARBA00004496"/>
    </source>
</evidence>
<evidence type="ECO:0000256" key="2">
    <source>
        <dbReference type="ARBA" id="ARBA00008107"/>
    </source>
</evidence>
<dbReference type="SUPFAM" id="SSF109755">
    <property type="entry name" value="PhoU-like"/>
    <property type="match status" value="1"/>
</dbReference>
<dbReference type="PANTHER" id="PTHR42930:SF3">
    <property type="entry name" value="PHOSPHATE-SPECIFIC TRANSPORT SYSTEM ACCESSORY PROTEIN PHOU"/>
    <property type="match status" value="1"/>
</dbReference>
<dbReference type="EMBL" id="CAFBMH010000006">
    <property type="protein sequence ID" value="CAB4891724.1"/>
    <property type="molecule type" value="Genomic_DNA"/>
</dbReference>
<dbReference type="GO" id="GO:0005737">
    <property type="term" value="C:cytoplasm"/>
    <property type="evidence" value="ECO:0007669"/>
    <property type="project" value="UniProtKB-SubCell"/>
</dbReference>
<evidence type="ECO:0000256" key="6">
    <source>
        <dbReference type="ARBA" id="ARBA00022592"/>
    </source>
</evidence>